<keyword evidence="2" id="KW-1185">Reference proteome</keyword>
<evidence type="ECO:0000313" key="1">
    <source>
        <dbReference type="EMBL" id="ORC93636.1"/>
    </source>
</evidence>
<reference evidence="1 2" key="1">
    <citation type="submission" date="2017-03" db="EMBL/GenBank/DDBJ databases">
        <title>An alternative strategy for trypanosome survival in the mammalian bloodstream revealed through genome and transcriptome analysis of the ubiquitous bovine parasite Trypanosoma (Megatrypanum) theileri.</title>
        <authorList>
            <person name="Kelly S."/>
            <person name="Ivens A."/>
            <person name="Mott A."/>
            <person name="O'Neill E."/>
            <person name="Emms D."/>
            <person name="Macleod O."/>
            <person name="Voorheis P."/>
            <person name="Matthews J."/>
            <person name="Matthews K."/>
            <person name="Carrington M."/>
        </authorList>
    </citation>
    <scope>NUCLEOTIDE SEQUENCE [LARGE SCALE GENOMIC DNA]</scope>
    <source>
        <strain evidence="1">Edinburgh</strain>
    </source>
</reference>
<protein>
    <submittedName>
        <fullName evidence="1">Uncharacterized protein</fullName>
    </submittedName>
</protein>
<organism evidence="1 2">
    <name type="scientific">Trypanosoma theileri</name>
    <dbReference type="NCBI Taxonomy" id="67003"/>
    <lineage>
        <taxon>Eukaryota</taxon>
        <taxon>Discoba</taxon>
        <taxon>Euglenozoa</taxon>
        <taxon>Kinetoplastea</taxon>
        <taxon>Metakinetoplastina</taxon>
        <taxon>Trypanosomatida</taxon>
        <taxon>Trypanosomatidae</taxon>
        <taxon>Trypanosoma</taxon>
    </lineage>
</organism>
<dbReference type="OrthoDB" id="238850at2759"/>
<name>A0A1X0P9P7_9TRYP</name>
<dbReference type="Proteomes" id="UP000192257">
    <property type="component" value="Unassembled WGS sequence"/>
</dbReference>
<comment type="caution">
    <text evidence="1">The sequence shown here is derived from an EMBL/GenBank/DDBJ whole genome shotgun (WGS) entry which is preliminary data.</text>
</comment>
<sequence length="174" mass="19608">MSFRYDKDSVQTESFVTPGETYRILAPSSSLREHLTDSYWCSAMEEVCDGKLDGVAVRYTGRKLVLMQFRPKHLSPAGYRYPLSMSIPVEYLVPVVPKSIGDNVSMGGSFHSYDSSETRGSPGTLSRLCVVCGRFNVPGMVLRNHGYKCRDCVGKKSDPRLRTESARYREEDEM</sequence>
<gene>
    <name evidence="1" type="ORF">TM35_000015130</name>
</gene>
<dbReference type="AlphaFoldDB" id="A0A1X0P9P7"/>
<proteinExistence type="predicted"/>
<dbReference type="EMBL" id="NBCO01000001">
    <property type="protein sequence ID" value="ORC93636.1"/>
    <property type="molecule type" value="Genomic_DNA"/>
</dbReference>
<dbReference type="GeneID" id="39980974"/>
<evidence type="ECO:0000313" key="2">
    <source>
        <dbReference type="Proteomes" id="UP000192257"/>
    </source>
</evidence>
<dbReference type="RefSeq" id="XP_028887702.1">
    <property type="nucleotide sequence ID" value="XM_029021194.1"/>
</dbReference>
<dbReference type="VEuPathDB" id="TriTrypDB:TM35_000015130"/>
<accession>A0A1X0P9P7</accession>